<dbReference type="NCBIfam" id="NF008653">
    <property type="entry name" value="PRK11650.1"/>
    <property type="match status" value="1"/>
</dbReference>
<dbReference type="Gene3D" id="2.40.50.140">
    <property type="entry name" value="Nucleic acid-binding proteins"/>
    <property type="match status" value="1"/>
</dbReference>
<dbReference type="InterPro" id="IPR008995">
    <property type="entry name" value="Mo/tungstate-bd_C_term_dom"/>
</dbReference>
<dbReference type="PROSITE" id="PS50893">
    <property type="entry name" value="ABC_TRANSPORTER_2"/>
    <property type="match status" value="1"/>
</dbReference>
<sequence>MARIALKNVVKRYDDKHAVIHGVDLDIGDGEFVVFVGPSGCGKSTLLRMIAGLESISGGELYIGGQLANDIAPARRGLAMVFQSYALYPHMTVYENMAFALKLAGHKAAEVKQAVGRAAAILQIEPLLGRKPKELSGGQRQRVAIGRAIVRKPQVFLFDEPLSNLDASLRVQMRVELSRLHRELGTTMVYVTHDQVEAMTLGQRIVVFNGGRVEQVGTPHALYNHPGNLFVAGFLGAPKMNFIACTALDGGAGRLRVRLADGAVVAVDADGAGVAAGAALTLGVRAEHIVLDAPGLAGANRVDAAVAHSEYLGDLSLVYAALAGAAELVALKQAAGAAPPPAGARIGLHLPPQHCLLFDGAGLALPRLAGAAALADPAPQFV</sequence>
<keyword evidence="1" id="KW-0813">Transport</keyword>
<dbReference type="InterPro" id="IPR013611">
    <property type="entry name" value="Transp-assoc_OB_typ2"/>
</dbReference>
<dbReference type="InterPro" id="IPR017871">
    <property type="entry name" value="ABC_transporter-like_CS"/>
</dbReference>
<dbReference type="Gene3D" id="3.40.50.300">
    <property type="entry name" value="P-loop containing nucleotide triphosphate hydrolases"/>
    <property type="match status" value="1"/>
</dbReference>
<evidence type="ECO:0000313" key="7">
    <source>
        <dbReference type="Proteomes" id="UP001221208"/>
    </source>
</evidence>
<dbReference type="SUPFAM" id="SSF52540">
    <property type="entry name" value="P-loop containing nucleoside triphosphate hydrolases"/>
    <property type="match status" value="1"/>
</dbReference>
<dbReference type="PANTHER" id="PTHR43875:SF3">
    <property type="entry name" value="MALTOSE_MALTODEXTRIN IMPORT ATP-BINDING PROTEIN MALK"/>
    <property type="match status" value="1"/>
</dbReference>
<keyword evidence="3" id="KW-0547">Nucleotide-binding</keyword>
<dbReference type="GO" id="GO:0005524">
    <property type="term" value="F:ATP binding"/>
    <property type="evidence" value="ECO:0007669"/>
    <property type="project" value="UniProtKB-KW"/>
</dbReference>
<evidence type="ECO:0000256" key="4">
    <source>
        <dbReference type="ARBA" id="ARBA00022840"/>
    </source>
</evidence>
<evidence type="ECO:0000256" key="2">
    <source>
        <dbReference type="ARBA" id="ARBA00022475"/>
    </source>
</evidence>
<evidence type="ECO:0000259" key="5">
    <source>
        <dbReference type="PROSITE" id="PS50893"/>
    </source>
</evidence>
<keyword evidence="2" id="KW-0472">Membrane</keyword>
<dbReference type="InterPro" id="IPR003439">
    <property type="entry name" value="ABC_transporter-like_ATP-bd"/>
</dbReference>
<gene>
    <name evidence="6" type="primary">ugpC</name>
    <name evidence="6" type="ORF">OIK44_07445</name>
</gene>
<dbReference type="PANTHER" id="PTHR43875">
    <property type="entry name" value="MALTODEXTRIN IMPORT ATP-BINDING PROTEIN MSMX"/>
    <property type="match status" value="1"/>
</dbReference>
<dbReference type="InterPro" id="IPR012340">
    <property type="entry name" value="NA-bd_OB-fold"/>
</dbReference>
<organism evidence="6 7">
    <name type="scientific">Janthinobacterium fluminis</name>
    <dbReference type="NCBI Taxonomy" id="2987524"/>
    <lineage>
        <taxon>Bacteria</taxon>
        <taxon>Pseudomonadati</taxon>
        <taxon>Pseudomonadota</taxon>
        <taxon>Betaproteobacteria</taxon>
        <taxon>Burkholderiales</taxon>
        <taxon>Oxalobacteraceae</taxon>
        <taxon>Janthinobacterium</taxon>
    </lineage>
</organism>
<keyword evidence="2" id="KW-1003">Cell membrane</keyword>
<keyword evidence="4 6" id="KW-0067">ATP-binding</keyword>
<dbReference type="EMBL" id="JAQQXR010000002">
    <property type="protein sequence ID" value="MDC8757418.1"/>
    <property type="molecule type" value="Genomic_DNA"/>
</dbReference>
<evidence type="ECO:0000256" key="1">
    <source>
        <dbReference type="ARBA" id="ARBA00022448"/>
    </source>
</evidence>
<name>A0ABT5JXE9_9BURK</name>
<protein>
    <submittedName>
        <fullName evidence="6">Sn-glycerol-3-phosphate ABC transporter ATP-binding protein UgpC</fullName>
    </submittedName>
</protein>
<dbReference type="SMART" id="SM00382">
    <property type="entry name" value="AAA"/>
    <property type="match status" value="1"/>
</dbReference>
<dbReference type="SUPFAM" id="SSF50331">
    <property type="entry name" value="MOP-like"/>
    <property type="match status" value="1"/>
</dbReference>
<evidence type="ECO:0000313" key="6">
    <source>
        <dbReference type="EMBL" id="MDC8757418.1"/>
    </source>
</evidence>
<dbReference type="InterPro" id="IPR015855">
    <property type="entry name" value="ABC_transpr_MalK-like"/>
</dbReference>
<dbReference type="InterPro" id="IPR003593">
    <property type="entry name" value="AAA+_ATPase"/>
</dbReference>
<dbReference type="InterPro" id="IPR027417">
    <property type="entry name" value="P-loop_NTPase"/>
</dbReference>
<dbReference type="Pfam" id="PF08402">
    <property type="entry name" value="TOBE_2"/>
    <property type="match status" value="1"/>
</dbReference>
<dbReference type="CDD" id="cd03301">
    <property type="entry name" value="ABC_MalK_N"/>
    <property type="match status" value="1"/>
</dbReference>
<keyword evidence="7" id="KW-1185">Reference proteome</keyword>
<proteinExistence type="predicted"/>
<dbReference type="RefSeq" id="WP_273670094.1">
    <property type="nucleotide sequence ID" value="NZ_JAQQXR010000002.1"/>
</dbReference>
<dbReference type="Gene3D" id="2.40.50.100">
    <property type="match status" value="1"/>
</dbReference>
<dbReference type="Proteomes" id="UP001221208">
    <property type="component" value="Unassembled WGS sequence"/>
</dbReference>
<dbReference type="PROSITE" id="PS00211">
    <property type="entry name" value="ABC_TRANSPORTER_1"/>
    <property type="match status" value="1"/>
</dbReference>
<accession>A0ABT5JXE9</accession>
<dbReference type="Pfam" id="PF00005">
    <property type="entry name" value="ABC_tran"/>
    <property type="match status" value="1"/>
</dbReference>
<feature type="domain" description="ABC transporter" evidence="5">
    <location>
        <begin position="4"/>
        <end position="235"/>
    </location>
</feature>
<comment type="caution">
    <text evidence="6">The sequence shown here is derived from an EMBL/GenBank/DDBJ whole genome shotgun (WGS) entry which is preliminary data.</text>
</comment>
<dbReference type="InterPro" id="IPR047641">
    <property type="entry name" value="ABC_transpr_MalK/UgpC-like"/>
</dbReference>
<reference evidence="6 7" key="1">
    <citation type="submission" date="2022-10" db="EMBL/GenBank/DDBJ databases">
        <title>Janthinobacterium sp. hw3 Genome sequencing.</title>
        <authorList>
            <person name="Park S."/>
        </authorList>
    </citation>
    <scope>NUCLEOTIDE SEQUENCE [LARGE SCALE GENOMIC DNA]</scope>
    <source>
        <strain evidence="7">hw3</strain>
    </source>
</reference>
<evidence type="ECO:0000256" key="3">
    <source>
        <dbReference type="ARBA" id="ARBA00022741"/>
    </source>
</evidence>